<sequence>MKSGFRQSMAWLHTWCGLTAGWVLCAIFLTGTLSVFRDPITQWMTAKPVLSSTDAAGAGVDMAVDRAAAYLARVAPEARFWRIELASRPGKAIEMTWRSGKTDLQAAMHPDTGEILPQPWGRKTEGGRHFMSFHYTLHGGTAGYWVVGWLSMCMLVALVSGVVVHRRIFKDFFTFRVGRGQRSWLDAHNVTAVLTLPFLFMIVYTGLAFFYTSYLPWPLRAVYGMDAQAYDRFQSELDHHTPLRARPRSGTTATLHALAPLRQTAQSLIGRPVRRIVIEQPGDTNMRVRMFGSTESRTLAEATLLNPVGMVAFDGVTGAVLHVQQPTPPTAFSSEQIHGVIEALHLVRFGGWPLKWLYFISGLMGTAMMATGTVLFMVKRRRKSEMEFGAATATVYRLVEALTVSALAGICVACIAYLYANRWLPAAMPARDVWEIRAFLGVWALTLLHAGARPPARAWVEQLSLAAMLCLTLPLLNFSTTRQHLGSYLAIGDWQRGGVELVTLGLGAVMAGAAWQVHRGWSGEPAPVARNERTSPSRPAVAMRDRWAVLGRVFAASIGGYGAVALLAAAAAIALPRWTDMSRADGVLVATLLGFVFYTAVGIWAFSVRQAVAVWRGLALVSAACATLLALFRDWR</sequence>
<dbReference type="RefSeq" id="WP_307689619.1">
    <property type="nucleotide sequence ID" value="NZ_JAUSRO010000006.1"/>
</dbReference>
<feature type="transmembrane region" description="Helical" evidence="1">
    <location>
        <begin position="613"/>
        <end position="632"/>
    </location>
</feature>
<comment type="caution">
    <text evidence="2">The sequence shown here is derived from an EMBL/GenBank/DDBJ whole genome shotgun (WGS) entry which is preliminary data.</text>
</comment>
<keyword evidence="1" id="KW-0812">Transmembrane</keyword>
<keyword evidence="1" id="KW-0472">Membrane</keyword>
<feature type="transmembrane region" description="Helical" evidence="1">
    <location>
        <begin position="398"/>
        <end position="420"/>
    </location>
</feature>
<keyword evidence="1" id="KW-1133">Transmembrane helix</keyword>
<feature type="transmembrane region" description="Helical" evidence="1">
    <location>
        <begin position="142"/>
        <end position="164"/>
    </location>
</feature>
<dbReference type="InterPro" id="IPR005625">
    <property type="entry name" value="PepSY-ass_TM"/>
</dbReference>
<evidence type="ECO:0000313" key="3">
    <source>
        <dbReference type="Proteomes" id="UP001226867"/>
    </source>
</evidence>
<dbReference type="Pfam" id="PF03929">
    <property type="entry name" value="PepSY_TM"/>
    <property type="match status" value="1"/>
</dbReference>
<accession>A0ABT9S8T9</accession>
<gene>
    <name evidence="2" type="ORF">J2W36_002043</name>
</gene>
<feature type="transmembrane region" description="Helical" evidence="1">
    <location>
        <begin position="356"/>
        <end position="378"/>
    </location>
</feature>
<feature type="transmembrane region" description="Helical" evidence="1">
    <location>
        <begin position="185"/>
        <end position="211"/>
    </location>
</feature>
<feature type="transmembrane region" description="Helical" evidence="1">
    <location>
        <begin position="587"/>
        <end position="607"/>
    </location>
</feature>
<dbReference type="PANTHER" id="PTHR34219:SF4">
    <property type="entry name" value="PEPSY DOMAIN-CONTAINING PROTEIN"/>
    <property type="match status" value="1"/>
</dbReference>
<feature type="transmembrane region" description="Helical" evidence="1">
    <location>
        <begin position="459"/>
        <end position="478"/>
    </location>
</feature>
<feature type="transmembrane region" description="Helical" evidence="1">
    <location>
        <begin position="553"/>
        <end position="575"/>
    </location>
</feature>
<proteinExistence type="predicted"/>
<dbReference type="PANTHER" id="PTHR34219">
    <property type="entry name" value="IRON-REGULATED INNER MEMBRANE PROTEIN-RELATED"/>
    <property type="match status" value="1"/>
</dbReference>
<organism evidence="2 3">
    <name type="scientific">Variovorax ginsengisoli</name>
    <dbReference type="NCBI Taxonomy" id="363844"/>
    <lineage>
        <taxon>Bacteria</taxon>
        <taxon>Pseudomonadati</taxon>
        <taxon>Pseudomonadota</taxon>
        <taxon>Betaproteobacteria</taxon>
        <taxon>Burkholderiales</taxon>
        <taxon>Comamonadaceae</taxon>
        <taxon>Variovorax</taxon>
    </lineage>
</organism>
<reference evidence="2 3" key="1">
    <citation type="submission" date="2023-07" db="EMBL/GenBank/DDBJ databases">
        <title>Sorghum-associated microbial communities from plants grown in Nebraska, USA.</title>
        <authorList>
            <person name="Schachtman D."/>
        </authorList>
    </citation>
    <scope>NUCLEOTIDE SEQUENCE [LARGE SCALE GENOMIC DNA]</scope>
    <source>
        <strain evidence="2 3">DS1607</strain>
    </source>
</reference>
<evidence type="ECO:0000313" key="2">
    <source>
        <dbReference type="EMBL" id="MDP9899792.1"/>
    </source>
</evidence>
<keyword evidence="3" id="KW-1185">Reference proteome</keyword>
<feature type="transmembrane region" description="Helical" evidence="1">
    <location>
        <begin position="12"/>
        <end position="36"/>
    </location>
</feature>
<evidence type="ECO:0000256" key="1">
    <source>
        <dbReference type="SAM" id="Phobius"/>
    </source>
</evidence>
<protein>
    <submittedName>
        <fullName evidence="2">Iron-regulated membrane protein</fullName>
    </submittedName>
</protein>
<dbReference type="EMBL" id="JAUSRO010000006">
    <property type="protein sequence ID" value="MDP9899792.1"/>
    <property type="molecule type" value="Genomic_DNA"/>
</dbReference>
<name>A0ABT9S8T9_9BURK</name>
<dbReference type="Proteomes" id="UP001226867">
    <property type="component" value="Unassembled WGS sequence"/>
</dbReference>